<dbReference type="Proteomes" id="UP001646157">
    <property type="component" value="Unassembled WGS sequence"/>
</dbReference>
<comment type="caution">
    <text evidence="1">The sequence shown here is derived from an EMBL/GenBank/DDBJ whole genome shotgun (WGS) entry which is preliminary data.</text>
</comment>
<evidence type="ECO:0000313" key="1">
    <source>
        <dbReference type="EMBL" id="MBM7587639.1"/>
    </source>
</evidence>
<keyword evidence="2" id="KW-1185">Reference proteome</keyword>
<accession>A0ABS2NII4</accession>
<dbReference type="RefSeq" id="WP_205174816.1">
    <property type="nucleotide sequence ID" value="NZ_JAFBDZ010000005.1"/>
</dbReference>
<organism evidence="1 2">
    <name type="scientific">Rossellomorea pakistanensis</name>
    <dbReference type="NCBI Taxonomy" id="992288"/>
    <lineage>
        <taxon>Bacteria</taxon>
        <taxon>Bacillati</taxon>
        <taxon>Bacillota</taxon>
        <taxon>Bacilli</taxon>
        <taxon>Bacillales</taxon>
        <taxon>Bacillaceae</taxon>
        <taxon>Rossellomorea</taxon>
    </lineage>
</organism>
<sequence length="148" mass="17190">MILILVVFYVGRYYYIHSSTKRVFDTQKQLRPIDYIDTVYDDNDAYTLAIKPYLEDGYMLYAAPMHRSILGWRIVRMGGNQLKPNGSGALVLGKEKQISYGIVDSKVKEVRYKGKKLPFIKSGNMRIWYHISEPTNQVSKTRPSNIFK</sequence>
<dbReference type="EMBL" id="JAFBDZ010000005">
    <property type="protein sequence ID" value="MBM7587639.1"/>
    <property type="molecule type" value="Genomic_DNA"/>
</dbReference>
<name>A0ABS2NII4_9BACI</name>
<gene>
    <name evidence="1" type="ORF">JOC86_004213</name>
</gene>
<evidence type="ECO:0000313" key="2">
    <source>
        <dbReference type="Proteomes" id="UP001646157"/>
    </source>
</evidence>
<protein>
    <submittedName>
        <fullName evidence="1">Uncharacterized protein</fullName>
    </submittedName>
</protein>
<reference evidence="1 2" key="1">
    <citation type="submission" date="2021-01" db="EMBL/GenBank/DDBJ databases">
        <title>Genomic Encyclopedia of Type Strains, Phase IV (KMG-IV): sequencing the most valuable type-strain genomes for metagenomic binning, comparative biology and taxonomic classification.</title>
        <authorList>
            <person name="Goeker M."/>
        </authorList>
    </citation>
    <scope>NUCLEOTIDE SEQUENCE [LARGE SCALE GENOMIC DNA]</scope>
    <source>
        <strain evidence="1 2">DSM 24834</strain>
    </source>
</reference>
<proteinExistence type="predicted"/>